<dbReference type="Proteomes" id="UP000828390">
    <property type="component" value="Unassembled WGS sequence"/>
</dbReference>
<protein>
    <recommendedName>
        <fullName evidence="3">Apple domain-containing protein</fullName>
    </recommendedName>
</protein>
<name>A0A9D4F2X4_DREPO</name>
<dbReference type="AlphaFoldDB" id="A0A9D4F2X4"/>
<reference evidence="1" key="1">
    <citation type="journal article" date="2019" name="bioRxiv">
        <title>The Genome of the Zebra Mussel, Dreissena polymorpha: A Resource for Invasive Species Research.</title>
        <authorList>
            <person name="McCartney M.A."/>
            <person name="Auch B."/>
            <person name="Kono T."/>
            <person name="Mallez S."/>
            <person name="Zhang Y."/>
            <person name="Obille A."/>
            <person name="Becker A."/>
            <person name="Abrahante J.E."/>
            <person name="Garbe J."/>
            <person name="Badalamenti J.P."/>
            <person name="Herman A."/>
            <person name="Mangelson H."/>
            <person name="Liachko I."/>
            <person name="Sullivan S."/>
            <person name="Sone E.D."/>
            <person name="Koren S."/>
            <person name="Silverstein K.A.T."/>
            <person name="Beckman K.B."/>
            <person name="Gohl D.M."/>
        </authorList>
    </citation>
    <scope>NUCLEOTIDE SEQUENCE</scope>
    <source>
        <strain evidence="1">Duluth1</strain>
        <tissue evidence="1">Whole animal</tissue>
    </source>
</reference>
<reference evidence="1" key="2">
    <citation type="submission" date="2020-11" db="EMBL/GenBank/DDBJ databases">
        <authorList>
            <person name="McCartney M.A."/>
            <person name="Auch B."/>
            <person name="Kono T."/>
            <person name="Mallez S."/>
            <person name="Becker A."/>
            <person name="Gohl D.M."/>
            <person name="Silverstein K.A.T."/>
            <person name="Koren S."/>
            <person name="Bechman K.B."/>
            <person name="Herman A."/>
            <person name="Abrahante J.E."/>
            <person name="Garbe J."/>
        </authorList>
    </citation>
    <scope>NUCLEOTIDE SEQUENCE</scope>
    <source>
        <strain evidence="1">Duluth1</strain>
        <tissue evidence="1">Whole animal</tissue>
    </source>
</reference>
<keyword evidence="2" id="KW-1185">Reference proteome</keyword>
<accession>A0A9D4F2X4</accession>
<dbReference type="Gene3D" id="3.50.4.10">
    <property type="entry name" value="Hepatocyte Growth Factor"/>
    <property type="match status" value="1"/>
</dbReference>
<evidence type="ECO:0000313" key="2">
    <source>
        <dbReference type="Proteomes" id="UP000828390"/>
    </source>
</evidence>
<evidence type="ECO:0000313" key="1">
    <source>
        <dbReference type="EMBL" id="KAH3790782.1"/>
    </source>
</evidence>
<organism evidence="1 2">
    <name type="scientific">Dreissena polymorpha</name>
    <name type="common">Zebra mussel</name>
    <name type="synonym">Mytilus polymorpha</name>
    <dbReference type="NCBI Taxonomy" id="45954"/>
    <lineage>
        <taxon>Eukaryota</taxon>
        <taxon>Metazoa</taxon>
        <taxon>Spiralia</taxon>
        <taxon>Lophotrochozoa</taxon>
        <taxon>Mollusca</taxon>
        <taxon>Bivalvia</taxon>
        <taxon>Autobranchia</taxon>
        <taxon>Heteroconchia</taxon>
        <taxon>Euheterodonta</taxon>
        <taxon>Imparidentia</taxon>
        <taxon>Neoheterodontei</taxon>
        <taxon>Myida</taxon>
        <taxon>Dreissenoidea</taxon>
        <taxon>Dreissenidae</taxon>
        <taxon>Dreissena</taxon>
    </lineage>
</organism>
<sequence length="71" mass="7874">MTQRNVTFLADDVIDMLDVDDATACSQHCVRRADCTTFVTMPDVDGFVCWLGRGEHPAVPVDFSSSLFTFV</sequence>
<evidence type="ECO:0008006" key="3">
    <source>
        <dbReference type="Google" id="ProtNLM"/>
    </source>
</evidence>
<proteinExistence type="predicted"/>
<comment type="caution">
    <text evidence="1">The sequence shown here is derived from an EMBL/GenBank/DDBJ whole genome shotgun (WGS) entry which is preliminary data.</text>
</comment>
<gene>
    <name evidence="1" type="ORF">DPMN_168989</name>
</gene>
<dbReference type="EMBL" id="JAIWYP010000008">
    <property type="protein sequence ID" value="KAH3790782.1"/>
    <property type="molecule type" value="Genomic_DNA"/>
</dbReference>